<evidence type="ECO:0000259" key="7">
    <source>
        <dbReference type="PROSITE" id="PS51272"/>
    </source>
</evidence>
<dbReference type="InterPro" id="IPR000421">
    <property type="entry name" value="FA58C"/>
</dbReference>
<feature type="domain" description="SLH" evidence="7">
    <location>
        <begin position="951"/>
        <end position="1014"/>
    </location>
</feature>
<dbReference type="Pfam" id="PF00754">
    <property type="entry name" value="F5_F8_type_C"/>
    <property type="match status" value="1"/>
</dbReference>
<evidence type="ECO:0000259" key="6">
    <source>
        <dbReference type="PROSITE" id="PS50022"/>
    </source>
</evidence>
<dbReference type="InterPro" id="IPR008979">
    <property type="entry name" value="Galactose-bd-like_sf"/>
</dbReference>
<dbReference type="PANTHER" id="PTHR34983">
    <property type="entry name" value="ARABINOGALACTAN ENDO-BETA-1,4-GALACTANASE A"/>
    <property type="match status" value="1"/>
</dbReference>
<keyword evidence="9" id="KW-1185">Reference proteome</keyword>
<dbReference type="GO" id="GO:0031218">
    <property type="term" value="F:arabinogalactan endo-1,4-beta-galactosidase activity"/>
    <property type="evidence" value="ECO:0007669"/>
    <property type="project" value="UniProtKB-EC"/>
</dbReference>
<proteinExistence type="inferred from homology"/>
<dbReference type="InterPro" id="IPR011683">
    <property type="entry name" value="Glyco_hydro_53"/>
</dbReference>
<dbReference type="Pfam" id="PF00395">
    <property type="entry name" value="SLH"/>
    <property type="match status" value="3"/>
</dbReference>
<name>A0A7X2L1T0_9BACL</name>
<dbReference type="InterPro" id="IPR001119">
    <property type="entry name" value="SLH_dom"/>
</dbReference>
<evidence type="ECO:0000256" key="5">
    <source>
        <dbReference type="SAM" id="MobiDB-lite"/>
    </source>
</evidence>
<comment type="caution">
    <text evidence="8">The sequence shown here is derived from an EMBL/GenBank/DDBJ whole genome shotgun (WGS) entry which is preliminary data.</text>
</comment>
<dbReference type="AlphaFoldDB" id="A0A7X2L1T0"/>
<dbReference type="PANTHER" id="PTHR34983:SF2">
    <property type="entry name" value="ENDO-BETA-1,4-GALACTANASE"/>
    <property type="match status" value="1"/>
</dbReference>
<feature type="signal peptide" evidence="4">
    <location>
        <begin position="1"/>
        <end position="21"/>
    </location>
</feature>
<organism evidence="8 9">
    <name type="scientific">Paenibacillus monticola</name>
    <dbReference type="NCBI Taxonomy" id="2666075"/>
    <lineage>
        <taxon>Bacteria</taxon>
        <taxon>Bacillati</taxon>
        <taxon>Bacillota</taxon>
        <taxon>Bacilli</taxon>
        <taxon>Bacillales</taxon>
        <taxon>Paenibacillaceae</taxon>
        <taxon>Paenibacillus</taxon>
    </lineage>
</organism>
<feature type="domain" description="F5/8 type C" evidence="6">
    <location>
        <begin position="15"/>
        <end position="161"/>
    </location>
</feature>
<keyword evidence="3 4" id="KW-0326">Glycosidase</keyword>
<dbReference type="SUPFAM" id="SSF51445">
    <property type="entry name" value="(Trans)glycosidases"/>
    <property type="match status" value="1"/>
</dbReference>
<dbReference type="GO" id="GO:0015926">
    <property type="term" value="F:glucosidase activity"/>
    <property type="evidence" value="ECO:0007669"/>
    <property type="project" value="InterPro"/>
</dbReference>
<evidence type="ECO:0000256" key="4">
    <source>
        <dbReference type="RuleBase" id="RU361192"/>
    </source>
</evidence>
<gene>
    <name evidence="8" type="ORF">GJB61_10665</name>
</gene>
<dbReference type="EMBL" id="WJXB01000003">
    <property type="protein sequence ID" value="MRN53455.1"/>
    <property type="molecule type" value="Genomic_DNA"/>
</dbReference>
<dbReference type="InterPro" id="IPR011081">
    <property type="entry name" value="Big_4"/>
</dbReference>
<dbReference type="Pfam" id="PF07532">
    <property type="entry name" value="Big_4"/>
    <property type="match status" value="2"/>
</dbReference>
<keyword evidence="4" id="KW-0732">Signal</keyword>
<evidence type="ECO:0000256" key="3">
    <source>
        <dbReference type="ARBA" id="ARBA00023295"/>
    </source>
</evidence>
<keyword evidence="2 4" id="KW-0378">Hydrolase</keyword>
<accession>A0A7X2L1T0</accession>
<dbReference type="RefSeq" id="WP_154118475.1">
    <property type="nucleotide sequence ID" value="NZ_WJXB01000003.1"/>
</dbReference>
<evidence type="ECO:0000256" key="1">
    <source>
        <dbReference type="ARBA" id="ARBA00010687"/>
    </source>
</evidence>
<dbReference type="Proteomes" id="UP000463051">
    <property type="component" value="Unassembled WGS sequence"/>
</dbReference>
<feature type="region of interest" description="Disordered" evidence="5">
    <location>
        <begin position="677"/>
        <end position="722"/>
    </location>
</feature>
<comment type="catalytic activity">
    <reaction evidence="4">
        <text>The enzyme specifically hydrolyzes (1-&gt;4)-beta-D-galactosidic linkages in type I arabinogalactans.</text>
        <dbReference type="EC" id="3.2.1.89"/>
    </reaction>
</comment>
<reference evidence="8 9" key="1">
    <citation type="submission" date="2019-11" db="EMBL/GenBank/DDBJ databases">
        <title>Paenibacillus monticola sp. nov., a novel PGPR strain isolated from mountain sample in China.</title>
        <authorList>
            <person name="Zhao Q."/>
            <person name="Li H.-P."/>
            <person name="Zhang J.-L."/>
        </authorList>
    </citation>
    <scope>NUCLEOTIDE SEQUENCE [LARGE SCALE GENOMIC DNA]</scope>
    <source>
        <strain evidence="8 9">LC-T2</strain>
    </source>
</reference>
<sequence length="1133" mass="121227">MRKTFVLIMILALLSSPFTFGNAVQAAAEGNVALGKPASSDSELSGYEAGMAVDAEEWSTNWAANDGSFPHWLEVDLQGSYDLSGATVIWNAWSYINQYTIEVSRDHKVWITVADQSQSVSTEQTQYNAFKMRNISYVRVTVTGINGGKWAAVNDVKIWGVPAGTNAHEPQQGVITSVLPIRLDTEVGKVPELPNVVTAVYGDSGTEDAEVTWDVLQPADYSRPGTITVGGSVSATLLRAVAEVTVTGDSTTPISGFEPVEVATITDVPAVLPSAVKATYEDGSSKQLPVVWNDLSEAQYAVEGVYTITGQVDGTEIQPTAVITVTALVLQSGFIKGADISTLQAVEDAGGKYYDHGVEKDLLDILKSRGVNYIRLRIWNDPEEAGGYNDREHVVELAQRVKAKGFKLLLDFHYSDFWADPGKQNKPGAWVNYSYEELKQAVYDYTHSVMEELKEKGASPDMVQIGNEINGGMLWPDGKSYDQENAFDKLVPLLNSGVQAVRDAQAVGQNIKIMIHLAEGGKNDTFRWFFDELTKRNLDYDVIGASFYPYWSGTLDSLQYNLDDISKRYGKEVIVAETAYPFTLEDADGFENNIARQDQLDGSGFPATVAGQKAEVKTMMNVVSKVPEGKGTGIFYWEPAWIPAAGVGWKVGEGNAWENQAMFDFAGNALPSLDVFKTPVTGEDETPGDNGSEPDPGNGEVDPGTGEVDPGTGEPDPGTVEVAPSPVIVINTGGVNPASTTASTATVVQAEGQLQVKALVGSNGIAKVTLTADELKQAVAKLPDNGKLVITIQPAAGESIGANVEIPLASLLELGKRPQLVIVCGAASITVSTEAGAGIVKDDAKIMTVSLSGATSIPIPQQLSAGTRGYPAYDFHLAVDGVTVNQFNKPGAVVIAMNYSLKPGEKGHQIAVYSISADGKYEYVRDVQYDQAAEQIVFQPRHFSTYAAGYVIDQFTDLNTAGWASQAIETLTARGVVQGTGNGQFVPQGNVTRAEYVSMLLSALQLTTEQGSASFPDVHPESWYYPAVITAGKLGIVQGLAGGDFGPSDFLTREEMAVISCRALKLINEIKADGNGSPVPFKDKNSISPYASEAVTFLEQAGFIKGFGDGSFKPQAHTSRAEAASIVSALMQQ</sequence>
<dbReference type="PROSITE" id="PS51272">
    <property type="entry name" value="SLH"/>
    <property type="match status" value="3"/>
</dbReference>
<feature type="domain" description="SLH" evidence="7">
    <location>
        <begin position="1078"/>
        <end position="1133"/>
    </location>
</feature>
<dbReference type="SUPFAM" id="SSF49785">
    <property type="entry name" value="Galactose-binding domain-like"/>
    <property type="match status" value="1"/>
</dbReference>
<comment type="similarity">
    <text evidence="1 4">Belongs to the glycosyl hydrolase 53 family.</text>
</comment>
<feature type="chain" id="PRO_5039755608" description="Arabinogalactan endo-beta-1,4-galactanase" evidence="4">
    <location>
        <begin position="22"/>
        <end position="1133"/>
    </location>
</feature>
<dbReference type="Gene3D" id="3.20.20.80">
    <property type="entry name" value="Glycosidases"/>
    <property type="match status" value="1"/>
</dbReference>
<protein>
    <recommendedName>
        <fullName evidence="4">Arabinogalactan endo-beta-1,4-galactanase</fullName>
        <ecNumber evidence="4">3.2.1.89</ecNumber>
    </recommendedName>
</protein>
<evidence type="ECO:0000313" key="9">
    <source>
        <dbReference type="Proteomes" id="UP000463051"/>
    </source>
</evidence>
<dbReference type="GO" id="GO:0045490">
    <property type="term" value="P:pectin catabolic process"/>
    <property type="evidence" value="ECO:0007669"/>
    <property type="project" value="TreeGrafter"/>
</dbReference>
<dbReference type="PROSITE" id="PS50022">
    <property type="entry name" value="FA58C_3"/>
    <property type="match status" value="1"/>
</dbReference>
<dbReference type="EC" id="3.2.1.89" evidence="4"/>
<feature type="domain" description="SLH" evidence="7">
    <location>
        <begin position="1015"/>
        <end position="1074"/>
    </location>
</feature>
<evidence type="ECO:0000313" key="8">
    <source>
        <dbReference type="EMBL" id="MRN53455.1"/>
    </source>
</evidence>
<dbReference type="Gene3D" id="2.60.120.260">
    <property type="entry name" value="Galactose-binding domain-like"/>
    <property type="match status" value="1"/>
</dbReference>
<dbReference type="InterPro" id="IPR017853">
    <property type="entry name" value="GH"/>
</dbReference>
<dbReference type="Pfam" id="PF07745">
    <property type="entry name" value="Glyco_hydro_53"/>
    <property type="match status" value="1"/>
</dbReference>
<evidence type="ECO:0000256" key="2">
    <source>
        <dbReference type="ARBA" id="ARBA00022801"/>
    </source>
</evidence>